<dbReference type="GO" id="GO:0000978">
    <property type="term" value="F:RNA polymerase II cis-regulatory region sequence-specific DNA binding"/>
    <property type="evidence" value="ECO:0007669"/>
    <property type="project" value="UniProtKB-ARBA"/>
</dbReference>
<dbReference type="EMBL" id="MU167313">
    <property type="protein sequence ID" value="KAG0143667.1"/>
    <property type="molecule type" value="Genomic_DNA"/>
</dbReference>
<dbReference type="GO" id="GO:0045944">
    <property type="term" value="P:positive regulation of transcription by RNA polymerase II"/>
    <property type="evidence" value="ECO:0007669"/>
    <property type="project" value="UniProtKB-ARBA"/>
</dbReference>
<dbReference type="FunFam" id="3.30.160.60:FF:000125">
    <property type="entry name" value="Putative zinc finger protein 143"/>
    <property type="match status" value="1"/>
</dbReference>
<keyword evidence="2" id="KW-0479">Metal-binding</keyword>
<dbReference type="SMART" id="SM00355">
    <property type="entry name" value="ZnF_C2H2"/>
    <property type="match status" value="7"/>
</dbReference>
<evidence type="ECO:0000256" key="7">
    <source>
        <dbReference type="SAM" id="MobiDB-lite"/>
    </source>
</evidence>
<feature type="domain" description="C2H2-type" evidence="8">
    <location>
        <begin position="435"/>
        <end position="464"/>
    </location>
</feature>
<comment type="caution">
    <text evidence="9">The sequence shown here is derived from an EMBL/GenBank/DDBJ whole genome shotgun (WGS) entry which is preliminary data.</text>
</comment>
<comment type="similarity">
    <text evidence="1">Belongs to the krueppel C2H2-type zinc-finger protein family.</text>
</comment>
<reference evidence="9" key="1">
    <citation type="submission" date="2013-11" db="EMBL/GenBank/DDBJ databases">
        <title>Genome sequence of the fusiform rust pathogen reveals effectors for host alternation and coevolution with pine.</title>
        <authorList>
            <consortium name="DOE Joint Genome Institute"/>
            <person name="Smith K."/>
            <person name="Pendleton A."/>
            <person name="Kubisiak T."/>
            <person name="Anderson C."/>
            <person name="Salamov A."/>
            <person name="Aerts A."/>
            <person name="Riley R."/>
            <person name="Clum A."/>
            <person name="Lindquist E."/>
            <person name="Ence D."/>
            <person name="Campbell M."/>
            <person name="Kronenberg Z."/>
            <person name="Feau N."/>
            <person name="Dhillon B."/>
            <person name="Hamelin R."/>
            <person name="Burleigh J."/>
            <person name="Smith J."/>
            <person name="Yandell M."/>
            <person name="Nelson C."/>
            <person name="Grigoriev I."/>
            <person name="Davis J."/>
        </authorList>
    </citation>
    <scope>NUCLEOTIDE SEQUENCE</scope>
    <source>
        <strain evidence="9">G11</strain>
    </source>
</reference>
<dbReference type="Pfam" id="PF00096">
    <property type="entry name" value="zf-C2H2"/>
    <property type="match status" value="4"/>
</dbReference>
<feature type="region of interest" description="Disordered" evidence="7">
    <location>
        <begin position="510"/>
        <end position="535"/>
    </location>
</feature>
<sequence>MDINSKNQSCFLTVEPDRPHHSVWDQFLKTHDHSCSSTNFDCTGFDTFCCSNELCLPFADDESCSGSSCNFNKPISAHGSTSTAIRPDSALSISDCNCCEIGCPPASVLGDHCLDCLPTHHSNLPEPITDNLVDTNGPLNDEIVWIDKELEELIRCCCCEEPTLSENLPTHHTDAHPSHRVNFDLFGNSQLPTTTTTKPRPTLSLNTSDPGALIVPNSSVAFVCEWNQCRSSFSSQRELADHVNLSHLFLTPSSTHNQRSGFSTPLLSSPTLSSQHQPQSISDQLQVFLATCCFPSPGPLDPSSELKTTPIPLSTNLTRDQGSFTSNNTTDSYRHICHWESCTGQSFSTTADLTEHISIAHVGTGRSQYSCRWKDCICVLGTSDRKQFTQRQKLMRHLQTHTGDRPYVCETCSKRFGESATLVQHRRTHTHEKPYKCKYPGCLKSFALQSALTIHTRTHTGLKPFKCNICDSSFSESSNLSKHMKTHTGSKPFECEKCEKKFARSDQLLRHGRIHESNKEEDGGLVNKRRKKNLV</sequence>
<name>A0A9P6NDM5_9BASI</name>
<dbReference type="FunFam" id="3.30.160.60:FF:002343">
    <property type="entry name" value="Zinc finger protein 33A"/>
    <property type="match status" value="1"/>
</dbReference>
<evidence type="ECO:0000256" key="5">
    <source>
        <dbReference type="ARBA" id="ARBA00022833"/>
    </source>
</evidence>
<feature type="domain" description="C2H2-type" evidence="8">
    <location>
        <begin position="465"/>
        <end position="492"/>
    </location>
</feature>
<evidence type="ECO:0000256" key="1">
    <source>
        <dbReference type="ARBA" id="ARBA00006991"/>
    </source>
</evidence>
<dbReference type="GO" id="GO:0008270">
    <property type="term" value="F:zinc ion binding"/>
    <property type="evidence" value="ECO:0007669"/>
    <property type="project" value="UniProtKB-KW"/>
</dbReference>
<dbReference type="PANTHER" id="PTHR19818">
    <property type="entry name" value="ZINC FINGER PROTEIN ZIC AND GLI"/>
    <property type="match status" value="1"/>
</dbReference>
<evidence type="ECO:0000259" key="8">
    <source>
        <dbReference type="PROSITE" id="PS50157"/>
    </source>
</evidence>
<evidence type="ECO:0000256" key="6">
    <source>
        <dbReference type="PROSITE-ProRule" id="PRU00042"/>
    </source>
</evidence>
<feature type="region of interest" description="Disordered" evidence="7">
    <location>
        <begin position="255"/>
        <end position="275"/>
    </location>
</feature>
<proteinExistence type="inferred from homology"/>
<dbReference type="GO" id="GO:0000981">
    <property type="term" value="F:DNA-binding transcription factor activity, RNA polymerase II-specific"/>
    <property type="evidence" value="ECO:0007669"/>
    <property type="project" value="TreeGrafter"/>
</dbReference>
<dbReference type="InterPro" id="IPR036236">
    <property type="entry name" value="Znf_C2H2_sf"/>
</dbReference>
<dbReference type="InterPro" id="IPR050329">
    <property type="entry name" value="GLI_C2H2-zinc-finger"/>
</dbReference>
<organism evidence="9 10">
    <name type="scientific">Cronartium quercuum f. sp. fusiforme G11</name>
    <dbReference type="NCBI Taxonomy" id="708437"/>
    <lineage>
        <taxon>Eukaryota</taxon>
        <taxon>Fungi</taxon>
        <taxon>Dikarya</taxon>
        <taxon>Basidiomycota</taxon>
        <taxon>Pucciniomycotina</taxon>
        <taxon>Pucciniomycetes</taxon>
        <taxon>Pucciniales</taxon>
        <taxon>Coleosporiaceae</taxon>
        <taxon>Cronartium</taxon>
    </lineage>
</organism>
<dbReference type="AlphaFoldDB" id="A0A9P6NDM5"/>
<dbReference type="FunFam" id="3.30.160.60:FF:000135">
    <property type="entry name" value="Zinc finger protein 358"/>
    <property type="match status" value="1"/>
</dbReference>
<gene>
    <name evidence="9" type="ORF">CROQUDRAFT_660936</name>
</gene>
<dbReference type="Gene3D" id="3.30.160.60">
    <property type="entry name" value="Classic Zinc Finger"/>
    <property type="match status" value="6"/>
</dbReference>
<dbReference type="OrthoDB" id="2496851at2759"/>
<dbReference type="SUPFAM" id="SSF57667">
    <property type="entry name" value="beta-beta-alpha zinc fingers"/>
    <property type="match status" value="3"/>
</dbReference>
<accession>A0A9P6NDM5</accession>
<feature type="domain" description="C2H2-type" evidence="8">
    <location>
        <begin position="493"/>
        <end position="520"/>
    </location>
</feature>
<dbReference type="Proteomes" id="UP000886653">
    <property type="component" value="Unassembled WGS sequence"/>
</dbReference>
<dbReference type="PROSITE" id="PS00028">
    <property type="entry name" value="ZINC_FINGER_C2H2_1"/>
    <property type="match status" value="5"/>
</dbReference>
<feature type="domain" description="C2H2-type" evidence="8">
    <location>
        <begin position="369"/>
        <end position="406"/>
    </location>
</feature>
<keyword evidence="5" id="KW-0862">Zinc</keyword>
<protein>
    <recommendedName>
        <fullName evidence="8">C2H2-type domain-containing protein</fullName>
    </recommendedName>
</protein>
<feature type="compositionally biased region" description="Basic and acidic residues" evidence="7">
    <location>
        <begin position="510"/>
        <end position="522"/>
    </location>
</feature>
<keyword evidence="4 6" id="KW-0863">Zinc-finger</keyword>
<keyword evidence="3" id="KW-0677">Repeat</keyword>
<evidence type="ECO:0000256" key="4">
    <source>
        <dbReference type="ARBA" id="ARBA00022771"/>
    </source>
</evidence>
<dbReference type="FunFam" id="3.30.160.60:FF:000690">
    <property type="entry name" value="Zinc finger protein 354C"/>
    <property type="match status" value="1"/>
</dbReference>
<feature type="domain" description="C2H2-type" evidence="8">
    <location>
        <begin position="222"/>
        <end position="252"/>
    </location>
</feature>
<evidence type="ECO:0000256" key="3">
    <source>
        <dbReference type="ARBA" id="ARBA00022737"/>
    </source>
</evidence>
<evidence type="ECO:0000313" key="9">
    <source>
        <dbReference type="EMBL" id="KAG0143667.1"/>
    </source>
</evidence>
<dbReference type="PANTHER" id="PTHR19818:SF139">
    <property type="entry name" value="PAIR-RULE PROTEIN ODD-PAIRED"/>
    <property type="match status" value="1"/>
</dbReference>
<dbReference type="GO" id="GO:0005634">
    <property type="term" value="C:nucleus"/>
    <property type="evidence" value="ECO:0007669"/>
    <property type="project" value="UniProtKB-ARBA"/>
</dbReference>
<evidence type="ECO:0000313" key="10">
    <source>
        <dbReference type="Proteomes" id="UP000886653"/>
    </source>
</evidence>
<keyword evidence="10" id="KW-1185">Reference proteome</keyword>
<evidence type="ECO:0000256" key="2">
    <source>
        <dbReference type="ARBA" id="ARBA00022723"/>
    </source>
</evidence>
<feature type="domain" description="C2H2-type" evidence="8">
    <location>
        <begin position="407"/>
        <end position="434"/>
    </location>
</feature>
<feature type="compositionally biased region" description="Low complexity" evidence="7">
    <location>
        <begin position="263"/>
        <end position="275"/>
    </location>
</feature>
<dbReference type="PROSITE" id="PS50157">
    <property type="entry name" value="ZINC_FINGER_C2H2_2"/>
    <property type="match status" value="6"/>
</dbReference>
<dbReference type="InterPro" id="IPR013087">
    <property type="entry name" value="Znf_C2H2_type"/>
</dbReference>